<organism evidence="2 3">
    <name type="scientific">Smittium mucronatum</name>
    <dbReference type="NCBI Taxonomy" id="133383"/>
    <lineage>
        <taxon>Eukaryota</taxon>
        <taxon>Fungi</taxon>
        <taxon>Fungi incertae sedis</taxon>
        <taxon>Zoopagomycota</taxon>
        <taxon>Kickxellomycotina</taxon>
        <taxon>Harpellomycetes</taxon>
        <taxon>Harpellales</taxon>
        <taxon>Legeriomycetaceae</taxon>
        <taxon>Smittium</taxon>
    </lineage>
</organism>
<evidence type="ECO:0000256" key="1">
    <source>
        <dbReference type="ARBA" id="ARBA00009762"/>
    </source>
</evidence>
<comment type="similarity">
    <text evidence="1">Belongs to the eukaryotic-type primase small subunit family.</text>
</comment>
<dbReference type="STRING" id="133383.A0A1R0H5A8"/>
<dbReference type="PANTHER" id="PTHR10536">
    <property type="entry name" value="DNA PRIMASE SMALL SUBUNIT"/>
    <property type="match status" value="1"/>
</dbReference>
<dbReference type="OrthoDB" id="19606at2759"/>
<evidence type="ECO:0000313" key="3">
    <source>
        <dbReference type="Proteomes" id="UP000187455"/>
    </source>
</evidence>
<dbReference type="SUPFAM" id="SSF56747">
    <property type="entry name" value="Prim-pol domain"/>
    <property type="match status" value="1"/>
</dbReference>
<evidence type="ECO:0000313" key="2">
    <source>
        <dbReference type="EMBL" id="OLY84296.1"/>
    </source>
</evidence>
<protein>
    <submittedName>
        <fullName evidence="2">DNA primase small subunit</fullName>
    </submittedName>
</protein>
<comment type="caution">
    <text evidence="2">The sequence shown here is derived from an EMBL/GenBank/DDBJ whole genome shotgun (WGS) entry which is preliminary data.</text>
</comment>
<gene>
    <name evidence="2" type="ORF">AYI68_g1548</name>
</gene>
<dbReference type="Pfam" id="PF01896">
    <property type="entry name" value="DNA_primase_S"/>
    <property type="match status" value="1"/>
</dbReference>
<name>A0A1R0H5A8_9FUNG</name>
<sequence>MYVYSGRRGVHIWVCDERARSLTDIGRKAIVGYMSVVKGGAQQGRKVNLGEGRNHPHIDVLRLPSSWKKVLDLLQSKEVAAELDSKWTLDNKKLGISEKLLKNQDAEYYESESVSEDRWDELTRAVEKEFKKKKEGRFITSQQLLNEIILQYVYPRLDENVSTHLNHLLKSPFCIHPKTGKVCVPIPPHEFDKFNPSKVPTIVKLLMEINQFDSNKRKLDQDMDADTKKSPEPVSDIDKTSLKKYIKAFEIFISRLPTVDNSFKNKLEF</sequence>
<accession>A0A1R0H5A8</accession>
<dbReference type="AlphaFoldDB" id="A0A1R0H5A8"/>
<keyword evidence="3" id="KW-1185">Reference proteome</keyword>
<dbReference type="GO" id="GO:0003899">
    <property type="term" value="F:DNA-directed RNA polymerase activity"/>
    <property type="evidence" value="ECO:0007669"/>
    <property type="project" value="InterPro"/>
</dbReference>
<dbReference type="EMBL" id="LSSL01000547">
    <property type="protein sequence ID" value="OLY84296.1"/>
    <property type="molecule type" value="Genomic_DNA"/>
</dbReference>
<dbReference type="GO" id="GO:0006269">
    <property type="term" value="P:DNA replication, synthesis of primer"/>
    <property type="evidence" value="ECO:0007669"/>
    <property type="project" value="InterPro"/>
</dbReference>
<dbReference type="Gene3D" id="3.90.920.10">
    <property type="entry name" value="DNA primase, PRIM domain"/>
    <property type="match status" value="1"/>
</dbReference>
<dbReference type="Proteomes" id="UP000187455">
    <property type="component" value="Unassembled WGS sequence"/>
</dbReference>
<proteinExistence type="inferred from homology"/>
<dbReference type="InterPro" id="IPR002755">
    <property type="entry name" value="DNA_primase_S"/>
</dbReference>
<reference evidence="2 3" key="1">
    <citation type="journal article" date="2016" name="Mol. Biol. Evol.">
        <title>Genome-Wide Survey of Gut Fungi (Harpellales) Reveals the First Horizontally Transferred Ubiquitin Gene from a Mosquito Host.</title>
        <authorList>
            <person name="Wang Y."/>
            <person name="White M.M."/>
            <person name="Kvist S."/>
            <person name="Moncalvo J.M."/>
        </authorList>
    </citation>
    <scope>NUCLEOTIDE SEQUENCE [LARGE SCALE GENOMIC DNA]</scope>
    <source>
        <strain evidence="2 3">ALG-7-W6</strain>
    </source>
</reference>